<comment type="caution">
    <text evidence="4">The sequence shown here is derived from an EMBL/GenBank/DDBJ whole genome shotgun (WGS) entry which is preliminary data.</text>
</comment>
<dbReference type="NCBIfam" id="TIGR00323">
    <property type="entry name" value="eIF-6"/>
    <property type="match status" value="1"/>
</dbReference>
<evidence type="ECO:0000256" key="2">
    <source>
        <dbReference type="ARBA" id="ARBA00022917"/>
    </source>
</evidence>
<dbReference type="AlphaFoldDB" id="A0A401HPX3"/>
<comment type="function">
    <text evidence="3">Binds to the 50S ribosomal subunit and prevents its association with the 30S ribosomal subunit to form the 70S initiation complex.</text>
</comment>
<dbReference type="PANTHER" id="PTHR10784">
    <property type="entry name" value="TRANSLATION INITIATION FACTOR 6"/>
    <property type="match status" value="1"/>
</dbReference>
<dbReference type="Gene3D" id="3.75.10.10">
    <property type="entry name" value="L-arginine/glycine Amidinotransferase, Chain A"/>
    <property type="match status" value="1"/>
</dbReference>
<gene>
    <name evidence="3" type="primary">eif6</name>
    <name evidence="4" type="ORF">MHHB_P0421</name>
</gene>
<comment type="similarity">
    <text evidence="3">Belongs to the eIF-6 family.</text>
</comment>
<dbReference type="Proteomes" id="UP000290527">
    <property type="component" value="Unassembled WGS sequence"/>
</dbReference>
<dbReference type="OrthoDB" id="33582at2157"/>
<evidence type="ECO:0000256" key="3">
    <source>
        <dbReference type="HAMAP-Rule" id="MF_00032"/>
    </source>
</evidence>
<dbReference type="HAMAP" id="MF_00032">
    <property type="entry name" value="eIF_6"/>
    <property type="match status" value="1"/>
</dbReference>
<dbReference type="SUPFAM" id="SSF55909">
    <property type="entry name" value="Pentein"/>
    <property type="match status" value="1"/>
</dbReference>
<dbReference type="GO" id="GO:0042256">
    <property type="term" value="P:cytosolic ribosome assembly"/>
    <property type="evidence" value="ECO:0007669"/>
    <property type="project" value="InterPro"/>
</dbReference>
<dbReference type="GO" id="GO:0003743">
    <property type="term" value="F:translation initiation factor activity"/>
    <property type="evidence" value="ECO:0007669"/>
    <property type="project" value="UniProtKB-UniRule"/>
</dbReference>
<organism evidence="4 5">
    <name type="scientific">Methanofervidicoccus abyssi</name>
    <dbReference type="NCBI Taxonomy" id="2082189"/>
    <lineage>
        <taxon>Archaea</taxon>
        <taxon>Methanobacteriati</taxon>
        <taxon>Methanobacteriota</taxon>
        <taxon>Methanomada group</taxon>
        <taxon>Methanococci</taxon>
        <taxon>Methanococcales</taxon>
        <taxon>Methanofervidicoccus</taxon>
    </lineage>
</organism>
<dbReference type="SMART" id="SM00654">
    <property type="entry name" value="eIF6"/>
    <property type="match status" value="1"/>
</dbReference>
<protein>
    <recommendedName>
        <fullName evidence="3">Translation initiation factor 6</fullName>
        <shortName evidence="3">aIF-6</shortName>
    </recommendedName>
</protein>
<dbReference type="PIRSF" id="PIRSF006413">
    <property type="entry name" value="IF-6"/>
    <property type="match status" value="1"/>
</dbReference>
<keyword evidence="1 3" id="KW-0396">Initiation factor</keyword>
<evidence type="ECO:0000313" key="5">
    <source>
        <dbReference type="Proteomes" id="UP000290527"/>
    </source>
</evidence>
<dbReference type="Pfam" id="PF01912">
    <property type="entry name" value="eIF-6"/>
    <property type="match status" value="1"/>
</dbReference>
<dbReference type="EMBL" id="BFAX01000002">
    <property type="protein sequence ID" value="GBF36191.1"/>
    <property type="molecule type" value="Genomic_DNA"/>
</dbReference>
<name>A0A401HPX3_9EURY</name>
<evidence type="ECO:0000256" key="1">
    <source>
        <dbReference type="ARBA" id="ARBA00022540"/>
    </source>
</evidence>
<reference evidence="4 5" key="1">
    <citation type="journal article" date="2019" name="Int. J. Syst. Evol. Microbiol.">
        <title>Methanofervidicoccus abyssi gen. nov., sp. nov., a hydrogenotrophic methanogen, isolated from a hydrothermal vent chimney in the Mid-Cayman Spreading Center, the Caribbean Sea.</title>
        <authorList>
            <person name="Sakai S."/>
            <person name="Takaki Y."/>
            <person name="Miyazaki M."/>
            <person name="Ogawara M."/>
            <person name="Yanagawa K."/>
            <person name="Miyazaki J."/>
            <person name="Takai K."/>
        </authorList>
    </citation>
    <scope>NUCLEOTIDE SEQUENCE [LARGE SCALE GENOMIC DNA]</scope>
    <source>
        <strain evidence="4 5">HHB</strain>
    </source>
</reference>
<sequence length="230" mass="25199">MAMKIIKEYFSGIPTLGVLSLVTELFGLFPYFVEEKSLERYSRILKVPVKALNIGNSSLIGSLSVANSYGIVLSPLALKEEIEILKRFLRENDIDIVVEKVETKTTAFGNLIATNDRGCIISNELKEYRKKIEDILNVEVVPRDVAGLSTVGSNLVITNKGGLVHPNTSEEEIKRLKEVFKVDILERGTANKGNFSVGAFIVANSKGAIVGGDTTGPEMLKIEEALDLIE</sequence>
<keyword evidence="5" id="KW-1185">Reference proteome</keyword>
<accession>A0A401HPX3</accession>
<keyword evidence="2 3" id="KW-0648">Protein biosynthesis</keyword>
<dbReference type="InterPro" id="IPR002769">
    <property type="entry name" value="eIF6"/>
</dbReference>
<dbReference type="GO" id="GO:0043022">
    <property type="term" value="F:ribosome binding"/>
    <property type="evidence" value="ECO:0007669"/>
    <property type="project" value="InterPro"/>
</dbReference>
<evidence type="ECO:0000313" key="4">
    <source>
        <dbReference type="EMBL" id="GBF36191.1"/>
    </source>
</evidence>
<proteinExistence type="inferred from homology"/>